<dbReference type="Proteomes" id="UP000596063">
    <property type="component" value="Chromosome"/>
</dbReference>
<dbReference type="PANTHER" id="PTHR38037:SF2">
    <property type="entry name" value="ATP-DEPENDENT ZINC PROTEASE DOMAIN-CONTAINING PROTEIN-RELATED"/>
    <property type="match status" value="1"/>
</dbReference>
<dbReference type="GO" id="GO:0008233">
    <property type="term" value="F:peptidase activity"/>
    <property type="evidence" value="ECO:0007669"/>
    <property type="project" value="UniProtKB-KW"/>
</dbReference>
<feature type="signal peptide" evidence="1">
    <location>
        <begin position="1"/>
        <end position="23"/>
    </location>
</feature>
<dbReference type="SUPFAM" id="SSF50630">
    <property type="entry name" value="Acid proteases"/>
    <property type="match status" value="1"/>
</dbReference>
<protein>
    <submittedName>
        <fullName evidence="3">ATP-dependent zinc protease</fullName>
    </submittedName>
</protein>
<dbReference type="AlphaFoldDB" id="A0A7T4QYT1"/>
<dbReference type="PANTHER" id="PTHR38037">
    <property type="entry name" value="ZN_PROTEASE DOMAIN-CONTAINING PROTEIN"/>
    <property type="match status" value="1"/>
</dbReference>
<organism evidence="3 4">
    <name type="scientific">Spongiibacter nanhainus</name>
    <dbReference type="NCBI Taxonomy" id="2794344"/>
    <lineage>
        <taxon>Bacteria</taxon>
        <taxon>Pseudomonadati</taxon>
        <taxon>Pseudomonadota</taxon>
        <taxon>Gammaproteobacteria</taxon>
        <taxon>Cellvibrionales</taxon>
        <taxon>Spongiibacteraceae</taxon>
        <taxon>Spongiibacter</taxon>
    </lineage>
</organism>
<accession>A0A7T4QYT1</accession>
<dbReference type="KEGG" id="snan:I6N98_13075"/>
<keyword evidence="1" id="KW-0732">Signal</keyword>
<keyword evidence="3" id="KW-0645">Protease</keyword>
<dbReference type="InterPro" id="IPR021109">
    <property type="entry name" value="Peptidase_aspartic_dom_sf"/>
</dbReference>
<feature type="domain" description="Retropepsin-like aspartic endopeptidase" evidence="2">
    <location>
        <begin position="38"/>
        <end position="172"/>
    </location>
</feature>
<reference evidence="3 4" key="1">
    <citation type="submission" date="2020-12" db="EMBL/GenBank/DDBJ databases">
        <authorList>
            <person name="Shan Y."/>
        </authorList>
    </citation>
    <scope>NUCLEOTIDE SEQUENCE [LARGE SCALE GENOMIC DNA]</scope>
    <source>
        <strain evidence="4">csc3.9</strain>
    </source>
</reference>
<dbReference type="Gene3D" id="2.40.70.10">
    <property type="entry name" value="Acid Proteases"/>
    <property type="match status" value="1"/>
</dbReference>
<evidence type="ECO:0000256" key="1">
    <source>
        <dbReference type="SAM" id="SignalP"/>
    </source>
</evidence>
<keyword evidence="4" id="KW-1185">Reference proteome</keyword>
<sequence>MLKRIVMTSAAVLFALTHSLAWSAESAEKEASPAKKQFGWLEMATIEPWGVAVKAKLDSGALTSSMHATEIEEFEKDGEEWVRFTVDVEDEYEDEDVSKTFELPVHRRLLLRGAGGTDRRPVVLMKLCLKDTVYEEQFSLRDRGDMHYPVLLGRRTIQSLGLVDVSKNFTHKPSCDESATVMNYATKEYDEDIGI</sequence>
<evidence type="ECO:0000259" key="2">
    <source>
        <dbReference type="Pfam" id="PF05618"/>
    </source>
</evidence>
<feature type="chain" id="PRO_5032856555" evidence="1">
    <location>
        <begin position="24"/>
        <end position="195"/>
    </location>
</feature>
<dbReference type="GO" id="GO:0006508">
    <property type="term" value="P:proteolysis"/>
    <property type="evidence" value="ECO:0007669"/>
    <property type="project" value="UniProtKB-KW"/>
</dbReference>
<dbReference type="EMBL" id="CP066167">
    <property type="protein sequence ID" value="QQD17293.1"/>
    <property type="molecule type" value="Genomic_DNA"/>
</dbReference>
<dbReference type="InterPro" id="IPR008503">
    <property type="entry name" value="Asp_endopeptidase"/>
</dbReference>
<evidence type="ECO:0000313" key="4">
    <source>
        <dbReference type="Proteomes" id="UP000596063"/>
    </source>
</evidence>
<proteinExistence type="predicted"/>
<dbReference type="Pfam" id="PF05618">
    <property type="entry name" value="Zn_protease"/>
    <property type="match status" value="1"/>
</dbReference>
<keyword evidence="3" id="KW-0378">Hydrolase</keyword>
<gene>
    <name evidence="3" type="ORF">I6N98_13075</name>
</gene>
<name>A0A7T4QYT1_9GAMM</name>
<dbReference type="RefSeq" id="WP_198568795.1">
    <property type="nucleotide sequence ID" value="NZ_CP066167.1"/>
</dbReference>
<evidence type="ECO:0000313" key="3">
    <source>
        <dbReference type="EMBL" id="QQD17293.1"/>
    </source>
</evidence>